<comment type="caution">
    <text evidence="1">The sequence shown here is derived from an EMBL/GenBank/DDBJ whole genome shotgun (WGS) entry which is preliminary data.</text>
</comment>
<dbReference type="AlphaFoldDB" id="A0A8S3E7Z0"/>
<proteinExistence type="predicted"/>
<evidence type="ECO:0000313" key="2">
    <source>
        <dbReference type="Proteomes" id="UP000681967"/>
    </source>
</evidence>
<feature type="non-terminal residue" evidence="1">
    <location>
        <position position="1"/>
    </location>
</feature>
<sequence length="50" mass="5612">LPRLIQLLQTKHGEIADPEVKQTSIDDEASVDQEDEGKWVTQCSKTSQCL</sequence>
<reference evidence="1" key="1">
    <citation type="submission" date="2021-02" db="EMBL/GenBank/DDBJ databases">
        <authorList>
            <person name="Nowell W R."/>
        </authorList>
    </citation>
    <scope>NUCLEOTIDE SEQUENCE</scope>
</reference>
<gene>
    <name evidence="1" type="ORF">BYL167_LOCUS58788</name>
</gene>
<evidence type="ECO:0000313" key="1">
    <source>
        <dbReference type="EMBL" id="CAF5056879.1"/>
    </source>
</evidence>
<name>A0A8S3E7Z0_9BILA</name>
<dbReference type="EMBL" id="CAJOBH010227391">
    <property type="protein sequence ID" value="CAF5056879.1"/>
    <property type="molecule type" value="Genomic_DNA"/>
</dbReference>
<organism evidence="1 2">
    <name type="scientific">Rotaria magnacalcarata</name>
    <dbReference type="NCBI Taxonomy" id="392030"/>
    <lineage>
        <taxon>Eukaryota</taxon>
        <taxon>Metazoa</taxon>
        <taxon>Spiralia</taxon>
        <taxon>Gnathifera</taxon>
        <taxon>Rotifera</taxon>
        <taxon>Eurotatoria</taxon>
        <taxon>Bdelloidea</taxon>
        <taxon>Philodinida</taxon>
        <taxon>Philodinidae</taxon>
        <taxon>Rotaria</taxon>
    </lineage>
</organism>
<protein>
    <submittedName>
        <fullName evidence="1">Uncharacterized protein</fullName>
    </submittedName>
</protein>
<dbReference type="Proteomes" id="UP000681967">
    <property type="component" value="Unassembled WGS sequence"/>
</dbReference>
<accession>A0A8S3E7Z0</accession>